<dbReference type="GO" id="GO:0005886">
    <property type="term" value="C:plasma membrane"/>
    <property type="evidence" value="ECO:0007669"/>
    <property type="project" value="UniProtKB-SubCell"/>
</dbReference>
<gene>
    <name evidence="9" type="ORF">A5810_000810</name>
</gene>
<dbReference type="PROSITE" id="PS50928">
    <property type="entry name" value="ABC_TM1"/>
    <property type="match status" value="1"/>
</dbReference>
<dbReference type="Pfam" id="PF00528">
    <property type="entry name" value="BPD_transp_1"/>
    <property type="match status" value="1"/>
</dbReference>
<name>A0A242FP73_ENTFC</name>
<comment type="caution">
    <text evidence="9">The sequence shown here is derived from an EMBL/GenBank/DDBJ whole genome shotgun (WGS) entry which is preliminary data.</text>
</comment>
<dbReference type="PANTHER" id="PTHR30043:SF1">
    <property type="entry name" value="ABC TRANSPORT SYSTEM PERMEASE PROTEIN P69"/>
    <property type="match status" value="1"/>
</dbReference>
<dbReference type="GO" id="GO:0055085">
    <property type="term" value="P:transmembrane transport"/>
    <property type="evidence" value="ECO:0007669"/>
    <property type="project" value="InterPro"/>
</dbReference>
<accession>A0A242FP73</accession>
<evidence type="ECO:0000259" key="8">
    <source>
        <dbReference type="PROSITE" id="PS50928"/>
    </source>
</evidence>
<feature type="transmembrane region" description="Helical" evidence="7">
    <location>
        <begin position="266"/>
        <end position="285"/>
    </location>
</feature>
<feature type="transmembrane region" description="Helical" evidence="7">
    <location>
        <begin position="147"/>
        <end position="174"/>
    </location>
</feature>
<dbReference type="Gene3D" id="1.10.3720.10">
    <property type="entry name" value="MetI-like"/>
    <property type="match status" value="1"/>
</dbReference>
<comment type="similarity">
    <text evidence="7">Belongs to the binding-protein-dependent transport system permease family.</text>
</comment>
<protein>
    <recommendedName>
        <fullName evidence="8">ABC transmembrane type-1 domain-containing protein</fullName>
    </recommendedName>
</protein>
<organism evidence="9 10">
    <name type="scientific">Enterococcus faecium</name>
    <name type="common">Streptococcus faecium</name>
    <dbReference type="NCBI Taxonomy" id="1352"/>
    <lineage>
        <taxon>Bacteria</taxon>
        <taxon>Bacillati</taxon>
        <taxon>Bacillota</taxon>
        <taxon>Bacilli</taxon>
        <taxon>Lactobacillales</taxon>
        <taxon>Enterococcaceae</taxon>
        <taxon>Enterococcus</taxon>
    </lineage>
</organism>
<evidence type="ECO:0000256" key="4">
    <source>
        <dbReference type="ARBA" id="ARBA00022692"/>
    </source>
</evidence>
<dbReference type="PANTHER" id="PTHR30043">
    <property type="entry name" value="PHOSPHONATES TRANSPORT SYSTEM PERMEASE PROTEIN"/>
    <property type="match status" value="1"/>
</dbReference>
<evidence type="ECO:0000256" key="5">
    <source>
        <dbReference type="ARBA" id="ARBA00022989"/>
    </source>
</evidence>
<comment type="subcellular location">
    <subcellularLocation>
        <location evidence="1 7">Cell membrane</location>
        <topology evidence="1 7">Multi-pass membrane protein</topology>
    </subcellularLocation>
</comment>
<keyword evidence="5 7" id="KW-1133">Transmembrane helix</keyword>
<evidence type="ECO:0000256" key="6">
    <source>
        <dbReference type="ARBA" id="ARBA00023136"/>
    </source>
</evidence>
<evidence type="ECO:0000256" key="1">
    <source>
        <dbReference type="ARBA" id="ARBA00004651"/>
    </source>
</evidence>
<keyword evidence="3" id="KW-1003">Cell membrane</keyword>
<feature type="transmembrane region" description="Helical" evidence="7">
    <location>
        <begin position="237"/>
        <end position="260"/>
    </location>
</feature>
<dbReference type="SUPFAM" id="SSF161098">
    <property type="entry name" value="MetI-like"/>
    <property type="match status" value="1"/>
</dbReference>
<dbReference type="InterPro" id="IPR000515">
    <property type="entry name" value="MetI-like"/>
</dbReference>
<sequence length="295" mass="33042">MMDYQTNETNAILNPTSYSKVAFRKRNQRIKVKLWRQERIIVKLMLLFLCLVSVYTVITMDYGNVKLTEAVSAFFSNMFNIFLRPQLSGRFTAFSLVESLGVTIGLSVLTTVIGAFLAFFLSLLASRNLSSGFLSNMIRGLMSFIRAVPTILWVMIFSILIGLGANAAVIGMSFHSIAYLTKVYSESIEEMESGMIESLKACGASWWQIVFQSVLPNCFTTLLSWTFIRFEINFTNAIAVGAAAGAGGLGFQLTMASNFYFDFREIGVMVYMILTIAVLLEFISLKLKEKYIVKT</sequence>
<evidence type="ECO:0000256" key="7">
    <source>
        <dbReference type="RuleBase" id="RU363032"/>
    </source>
</evidence>
<dbReference type="CDD" id="cd06261">
    <property type="entry name" value="TM_PBP2"/>
    <property type="match status" value="1"/>
</dbReference>
<evidence type="ECO:0000256" key="3">
    <source>
        <dbReference type="ARBA" id="ARBA00022475"/>
    </source>
</evidence>
<dbReference type="EMBL" id="NGKW01000002">
    <property type="protein sequence ID" value="OTN94567.1"/>
    <property type="molecule type" value="Genomic_DNA"/>
</dbReference>
<dbReference type="RefSeq" id="WP_086323102.1">
    <property type="nucleotide sequence ID" value="NZ_NGKW01000002.1"/>
</dbReference>
<dbReference type="AlphaFoldDB" id="A0A242FP73"/>
<evidence type="ECO:0000313" key="10">
    <source>
        <dbReference type="Proteomes" id="UP000194885"/>
    </source>
</evidence>
<evidence type="ECO:0000256" key="2">
    <source>
        <dbReference type="ARBA" id="ARBA00022448"/>
    </source>
</evidence>
<feature type="transmembrane region" description="Helical" evidence="7">
    <location>
        <begin position="104"/>
        <end position="126"/>
    </location>
</feature>
<feature type="transmembrane region" description="Helical" evidence="7">
    <location>
        <begin position="40"/>
        <end position="58"/>
    </location>
</feature>
<feature type="transmembrane region" description="Helical" evidence="7">
    <location>
        <begin position="205"/>
        <end position="225"/>
    </location>
</feature>
<keyword evidence="4 7" id="KW-0812">Transmembrane</keyword>
<dbReference type="InterPro" id="IPR035906">
    <property type="entry name" value="MetI-like_sf"/>
</dbReference>
<keyword evidence="2 7" id="KW-0813">Transport</keyword>
<dbReference type="Proteomes" id="UP000194885">
    <property type="component" value="Unassembled WGS sequence"/>
</dbReference>
<reference evidence="9 10" key="1">
    <citation type="submission" date="2017-05" db="EMBL/GenBank/DDBJ databases">
        <title>The Genome Sequence of Enterococcus faecium 7H8_DIV0219.</title>
        <authorList>
            <consortium name="The Broad Institute Genomics Platform"/>
            <consortium name="The Broad Institute Genomic Center for Infectious Diseases"/>
            <person name="Earl A."/>
            <person name="Manson A."/>
            <person name="Schwartman J."/>
            <person name="Gilmore M."/>
            <person name="Abouelleil A."/>
            <person name="Cao P."/>
            <person name="Chapman S."/>
            <person name="Cusick C."/>
            <person name="Shea T."/>
            <person name="Young S."/>
            <person name="Neafsey D."/>
            <person name="Nusbaum C."/>
            <person name="Birren B."/>
        </authorList>
    </citation>
    <scope>NUCLEOTIDE SEQUENCE [LARGE SCALE GENOMIC DNA]</scope>
    <source>
        <strain evidence="9 10">7H8_DIV0219</strain>
    </source>
</reference>
<keyword evidence="6 7" id="KW-0472">Membrane</keyword>
<evidence type="ECO:0000313" key="9">
    <source>
        <dbReference type="EMBL" id="OTN94567.1"/>
    </source>
</evidence>
<proteinExistence type="inferred from homology"/>
<feature type="domain" description="ABC transmembrane type-1" evidence="8">
    <location>
        <begin position="100"/>
        <end position="284"/>
    </location>
</feature>